<keyword evidence="2 9" id="KW-0723">Serine/threonine-protein kinase</keyword>
<organism evidence="12">
    <name type="scientific">Clastoptera arizonana</name>
    <name type="common">Arizona spittle bug</name>
    <dbReference type="NCBI Taxonomy" id="38151"/>
    <lineage>
        <taxon>Eukaryota</taxon>
        <taxon>Metazoa</taxon>
        <taxon>Ecdysozoa</taxon>
        <taxon>Arthropoda</taxon>
        <taxon>Hexapoda</taxon>
        <taxon>Insecta</taxon>
        <taxon>Pterygota</taxon>
        <taxon>Neoptera</taxon>
        <taxon>Paraneoptera</taxon>
        <taxon>Hemiptera</taxon>
        <taxon>Auchenorrhyncha</taxon>
        <taxon>Cercopoidea</taxon>
        <taxon>Clastopteridae</taxon>
        <taxon>Clastoptera</taxon>
    </lineage>
</organism>
<evidence type="ECO:0000256" key="9">
    <source>
        <dbReference type="RuleBase" id="RU000304"/>
    </source>
</evidence>
<dbReference type="InterPro" id="IPR017441">
    <property type="entry name" value="Protein_kinase_ATP_BS"/>
</dbReference>
<protein>
    <recommendedName>
        <fullName evidence="1">non-specific serine/threonine protein kinase</fullName>
        <ecNumber evidence="1">2.7.11.1</ecNumber>
    </recommendedName>
</protein>
<keyword evidence="4" id="KW-0808">Transferase</keyword>
<dbReference type="PROSITE" id="PS00107">
    <property type="entry name" value="PROTEIN_KINASE_ATP"/>
    <property type="match status" value="1"/>
</dbReference>
<evidence type="ECO:0000256" key="6">
    <source>
        <dbReference type="ARBA" id="ARBA00047899"/>
    </source>
</evidence>
<comment type="catalytic activity">
    <reaction evidence="6">
        <text>L-threonyl-[protein] + ATP = O-phospho-L-threonyl-[protein] + ADP + H(+)</text>
        <dbReference type="Rhea" id="RHEA:46608"/>
        <dbReference type="Rhea" id="RHEA-COMP:11060"/>
        <dbReference type="Rhea" id="RHEA-COMP:11605"/>
        <dbReference type="ChEBI" id="CHEBI:15378"/>
        <dbReference type="ChEBI" id="CHEBI:30013"/>
        <dbReference type="ChEBI" id="CHEBI:30616"/>
        <dbReference type="ChEBI" id="CHEBI:61977"/>
        <dbReference type="ChEBI" id="CHEBI:456216"/>
        <dbReference type="EC" id="2.7.11.1"/>
    </reaction>
</comment>
<dbReference type="GO" id="GO:0005634">
    <property type="term" value="C:nucleus"/>
    <property type="evidence" value="ECO:0007669"/>
    <property type="project" value="TreeGrafter"/>
</dbReference>
<sequence length="459" mass="52276">MANKSYDFLTPCSLPETQLVETQTQHLFEEEKEQECWGRLYPTDTRNLSRIDLSKEEYVVGRSPDCDICITESNAPKNLVVVISKLQFKVWRKPLDTGSYLVYLKDMSMNGTFVNKVKVGKSNEIALCNGDEISLARPSFKAYVFVDTAQNQNWLPNELKDRYLVGVHVGSGAYGEVKVIIDKLTQKHFAMKKLLKRDMTNKRIMNEIKALQSINHPCVIQLDNVFDIKDSVYLALEYVDGGELSNKIASVQKMSEEDVKVIFYQLALTVQYMHRKDIVHRDLKPNNILISSRTVKGQALIKIADFGLSKIKTSASDLRSIVGTPLYVAPEILLTNGHGNYDHKVDIWSLGVILYQCLSGVPPFGSKRGFMTLEEQIIRGIYSMRNSSWIGVSLNAKNLVNRMLQVNIDKRISTDEILEHPWLKDDDVIKCVHELMKNSSDIEDEMSENMPPLKKSRYV</sequence>
<dbReference type="EMBL" id="GEDC01010416">
    <property type="protein sequence ID" value="JAS26882.1"/>
    <property type="molecule type" value="Transcribed_RNA"/>
</dbReference>
<comment type="catalytic activity">
    <reaction evidence="7">
        <text>L-seryl-[protein] + ATP = O-phospho-L-seryl-[protein] + ADP + H(+)</text>
        <dbReference type="Rhea" id="RHEA:17989"/>
        <dbReference type="Rhea" id="RHEA-COMP:9863"/>
        <dbReference type="Rhea" id="RHEA-COMP:11604"/>
        <dbReference type="ChEBI" id="CHEBI:15378"/>
        <dbReference type="ChEBI" id="CHEBI:29999"/>
        <dbReference type="ChEBI" id="CHEBI:30616"/>
        <dbReference type="ChEBI" id="CHEBI:83421"/>
        <dbReference type="ChEBI" id="CHEBI:456216"/>
        <dbReference type="EC" id="2.7.11.1"/>
    </reaction>
</comment>
<dbReference type="FunFam" id="1.10.510.10:FF:000571">
    <property type="entry name" value="Maternal embryonic leucine zipper kinase"/>
    <property type="match status" value="1"/>
</dbReference>
<dbReference type="CDD" id="cd22666">
    <property type="entry name" value="FHA_CHK2"/>
    <property type="match status" value="1"/>
</dbReference>
<proteinExistence type="inferred from homology"/>
<dbReference type="AlphaFoldDB" id="A0A1B6DMK8"/>
<feature type="domain" description="FHA" evidence="10">
    <location>
        <begin position="58"/>
        <end position="119"/>
    </location>
</feature>
<evidence type="ECO:0000256" key="7">
    <source>
        <dbReference type="ARBA" id="ARBA00048679"/>
    </source>
</evidence>
<dbReference type="SUPFAM" id="SSF56112">
    <property type="entry name" value="Protein kinase-like (PK-like)"/>
    <property type="match status" value="1"/>
</dbReference>
<dbReference type="GO" id="GO:0004674">
    <property type="term" value="F:protein serine/threonine kinase activity"/>
    <property type="evidence" value="ECO:0007669"/>
    <property type="project" value="UniProtKB-KW"/>
</dbReference>
<evidence type="ECO:0000313" key="12">
    <source>
        <dbReference type="EMBL" id="JAS26882.1"/>
    </source>
</evidence>
<comment type="similarity">
    <text evidence="9">Belongs to the protein kinase superfamily.</text>
</comment>
<dbReference type="GO" id="GO:0044773">
    <property type="term" value="P:mitotic DNA damage checkpoint signaling"/>
    <property type="evidence" value="ECO:0007669"/>
    <property type="project" value="TreeGrafter"/>
</dbReference>
<dbReference type="PROSITE" id="PS00108">
    <property type="entry name" value="PROTEIN_KINASE_ST"/>
    <property type="match status" value="1"/>
</dbReference>
<dbReference type="InterPro" id="IPR008271">
    <property type="entry name" value="Ser/Thr_kinase_AS"/>
</dbReference>
<dbReference type="Pfam" id="PF00069">
    <property type="entry name" value="Pkinase"/>
    <property type="match status" value="1"/>
</dbReference>
<dbReference type="Gene3D" id="1.10.510.10">
    <property type="entry name" value="Transferase(Phosphotransferase) domain 1"/>
    <property type="match status" value="1"/>
</dbReference>
<evidence type="ECO:0000256" key="8">
    <source>
        <dbReference type="PROSITE-ProRule" id="PRU10141"/>
    </source>
</evidence>
<dbReference type="PROSITE" id="PS50011">
    <property type="entry name" value="PROTEIN_KINASE_DOM"/>
    <property type="match status" value="1"/>
</dbReference>
<dbReference type="GO" id="GO:0005524">
    <property type="term" value="F:ATP binding"/>
    <property type="evidence" value="ECO:0007669"/>
    <property type="project" value="UniProtKB-UniRule"/>
</dbReference>
<dbReference type="SUPFAM" id="SSF49879">
    <property type="entry name" value="SMAD/FHA domain"/>
    <property type="match status" value="1"/>
</dbReference>
<evidence type="ECO:0000259" key="11">
    <source>
        <dbReference type="PROSITE" id="PS50011"/>
    </source>
</evidence>
<accession>A0A1B6DMK8</accession>
<evidence type="ECO:0000256" key="1">
    <source>
        <dbReference type="ARBA" id="ARBA00012513"/>
    </source>
</evidence>
<dbReference type="InterPro" id="IPR008984">
    <property type="entry name" value="SMAD_FHA_dom_sf"/>
</dbReference>
<dbReference type="EC" id="2.7.11.1" evidence="1"/>
<keyword evidence="5 8" id="KW-0067">ATP-binding</keyword>
<feature type="binding site" evidence="8">
    <location>
        <position position="192"/>
    </location>
    <ligand>
        <name>ATP</name>
        <dbReference type="ChEBI" id="CHEBI:30616"/>
    </ligand>
</feature>
<dbReference type="PROSITE" id="PS50006">
    <property type="entry name" value="FHA_DOMAIN"/>
    <property type="match status" value="1"/>
</dbReference>
<feature type="domain" description="Protein kinase" evidence="11">
    <location>
        <begin position="163"/>
        <end position="423"/>
    </location>
</feature>
<keyword evidence="4" id="KW-0418">Kinase</keyword>
<evidence type="ECO:0000256" key="5">
    <source>
        <dbReference type="ARBA" id="ARBA00022840"/>
    </source>
</evidence>
<dbReference type="InterPro" id="IPR000719">
    <property type="entry name" value="Prot_kinase_dom"/>
</dbReference>
<name>A0A1B6DMK8_9HEMI</name>
<evidence type="ECO:0000259" key="10">
    <source>
        <dbReference type="PROSITE" id="PS50006"/>
    </source>
</evidence>
<evidence type="ECO:0000256" key="3">
    <source>
        <dbReference type="ARBA" id="ARBA00022741"/>
    </source>
</evidence>
<dbReference type="SMART" id="SM00220">
    <property type="entry name" value="S_TKc"/>
    <property type="match status" value="1"/>
</dbReference>
<gene>
    <name evidence="12" type="ORF">g.3308</name>
</gene>
<dbReference type="PANTHER" id="PTHR44167:SF24">
    <property type="entry name" value="SERINE_THREONINE-PROTEIN KINASE CHK2"/>
    <property type="match status" value="1"/>
</dbReference>
<dbReference type="PANTHER" id="PTHR44167">
    <property type="entry name" value="OVARIAN-SPECIFIC SERINE/THREONINE-PROTEIN KINASE LOK-RELATED"/>
    <property type="match status" value="1"/>
</dbReference>
<keyword evidence="3 8" id="KW-0547">Nucleotide-binding</keyword>
<reference evidence="12" key="1">
    <citation type="submission" date="2015-12" db="EMBL/GenBank/DDBJ databases">
        <title>De novo transcriptome assembly of four potential Pierce s Disease insect vectors from Arizona vineyards.</title>
        <authorList>
            <person name="Tassone E.E."/>
        </authorList>
    </citation>
    <scope>NUCLEOTIDE SEQUENCE</scope>
</reference>
<dbReference type="Pfam" id="PF00498">
    <property type="entry name" value="FHA"/>
    <property type="match status" value="1"/>
</dbReference>
<dbReference type="SMART" id="SM00240">
    <property type="entry name" value="FHA"/>
    <property type="match status" value="1"/>
</dbReference>
<dbReference type="GO" id="GO:0005737">
    <property type="term" value="C:cytoplasm"/>
    <property type="evidence" value="ECO:0007669"/>
    <property type="project" value="TreeGrafter"/>
</dbReference>
<evidence type="ECO:0000256" key="2">
    <source>
        <dbReference type="ARBA" id="ARBA00022527"/>
    </source>
</evidence>
<evidence type="ECO:0000256" key="4">
    <source>
        <dbReference type="ARBA" id="ARBA00022777"/>
    </source>
</evidence>
<dbReference type="Gene3D" id="2.60.200.20">
    <property type="match status" value="1"/>
</dbReference>
<dbReference type="InterPro" id="IPR011009">
    <property type="entry name" value="Kinase-like_dom_sf"/>
</dbReference>
<dbReference type="InterPro" id="IPR000253">
    <property type="entry name" value="FHA_dom"/>
</dbReference>